<organism evidence="3 4">
    <name type="scientific">Sphaerosporella brunnea</name>
    <dbReference type="NCBI Taxonomy" id="1250544"/>
    <lineage>
        <taxon>Eukaryota</taxon>
        <taxon>Fungi</taxon>
        <taxon>Dikarya</taxon>
        <taxon>Ascomycota</taxon>
        <taxon>Pezizomycotina</taxon>
        <taxon>Pezizomycetes</taxon>
        <taxon>Pezizales</taxon>
        <taxon>Pyronemataceae</taxon>
        <taxon>Sphaerosporella</taxon>
    </lineage>
</organism>
<evidence type="ECO:0000256" key="1">
    <source>
        <dbReference type="SAM" id="SignalP"/>
    </source>
</evidence>
<name>A0A5J5ETR5_9PEZI</name>
<dbReference type="AlphaFoldDB" id="A0A5J5ETR5"/>
<keyword evidence="4" id="KW-1185">Reference proteome</keyword>
<dbReference type="InParanoid" id="A0A5J5ETR5"/>
<protein>
    <recommendedName>
        <fullName evidence="2">DUF7909 domain-containing protein</fullName>
    </recommendedName>
</protein>
<comment type="caution">
    <text evidence="3">The sequence shown here is derived from an EMBL/GenBank/DDBJ whole genome shotgun (WGS) entry which is preliminary data.</text>
</comment>
<keyword evidence="1" id="KW-0732">Signal</keyword>
<reference evidence="3 4" key="1">
    <citation type="submission" date="2019-09" db="EMBL/GenBank/DDBJ databases">
        <title>Draft genome of the ectomycorrhizal ascomycete Sphaerosporella brunnea.</title>
        <authorList>
            <consortium name="DOE Joint Genome Institute"/>
            <person name="Benucci G.M."/>
            <person name="Marozzi G."/>
            <person name="Antonielli L."/>
            <person name="Sanchez S."/>
            <person name="Marco P."/>
            <person name="Wang X."/>
            <person name="Falini L.B."/>
            <person name="Barry K."/>
            <person name="Haridas S."/>
            <person name="Lipzen A."/>
            <person name="Labutti K."/>
            <person name="Grigoriev I.V."/>
            <person name="Murat C."/>
            <person name="Martin F."/>
            <person name="Albertini E."/>
            <person name="Donnini D."/>
            <person name="Bonito G."/>
        </authorList>
    </citation>
    <scope>NUCLEOTIDE SEQUENCE [LARGE SCALE GENOMIC DNA]</scope>
    <source>
        <strain evidence="3 4">Sb_GMNB300</strain>
    </source>
</reference>
<dbReference type="OrthoDB" id="5985073at2759"/>
<feature type="chain" id="PRO_5023890686" description="DUF7909 domain-containing protein" evidence="1">
    <location>
        <begin position="18"/>
        <end position="184"/>
    </location>
</feature>
<sequence length="184" mass="20272">MPFRLSLLLLLIPFTNACTPAPTPLPNPTITAPFALEVHNTTYPQVHKRRLNFWKAGGGDNHLFLSPAGDAVSNHTLLSGVLTNTEWWEGKNVIIRAVVNGEYTAYDNTTKMFMTQRNDPRAAFEVWDGCDPDSDLGKLVLRLKGGDAVCVRPASGERWEFRFSGKGNTKDAGCVHVELGVVFS</sequence>
<feature type="signal peptide" evidence="1">
    <location>
        <begin position="1"/>
        <end position="17"/>
    </location>
</feature>
<dbReference type="EMBL" id="VXIS01000125">
    <property type="protein sequence ID" value="KAA8902909.1"/>
    <property type="molecule type" value="Genomic_DNA"/>
</dbReference>
<evidence type="ECO:0000259" key="2">
    <source>
        <dbReference type="Pfam" id="PF25486"/>
    </source>
</evidence>
<dbReference type="InterPro" id="IPR057231">
    <property type="entry name" value="DUF7909"/>
</dbReference>
<accession>A0A5J5ETR5</accession>
<evidence type="ECO:0000313" key="4">
    <source>
        <dbReference type="Proteomes" id="UP000326924"/>
    </source>
</evidence>
<feature type="domain" description="DUF7909" evidence="2">
    <location>
        <begin position="22"/>
        <end position="183"/>
    </location>
</feature>
<dbReference type="Pfam" id="PF25486">
    <property type="entry name" value="DUF7909"/>
    <property type="match status" value="1"/>
</dbReference>
<gene>
    <name evidence="3" type="ORF">FN846DRAFT_899407</name>
</gene>
<evidence type="ECO:0000313" key="3">
    <source>
        <dbReference type="EMBL" id="KAA8902909.1"/>
    </source>
</evidence>
<proteinExistence type="predicted"/>
<dbReference type="Proteomes" id="UP000326924">
    <property type="component" value="Unassembled WGS sequence"/>
</dbReference>